<protein>
    <submittedName>
        <fullName evidence="1">Uncharacterized protein</fullName>
    </submittedName>
</protein>
<gene>
    <name evidence="1" type="ORF">IZU98_24100</name>
</gene>
<keyword evidence="1" id="KW-0614">Plasmid</keyword>
<sequence>MKSEIFHTANIGSIEFTGWISFDGPRISSNEGGSVNLGPCSIRHFEPDVPRAGVALRQGWYVVKYTSEVKIPLRNFTEADAVQLSSEFGIPIRHHTSGQAMGLTSFYLSPAFEGLKVWVRNHPRKAKQLSDPDGYLPDWYDKAISSNS</sequence>
<name>A0A7S9QBC8_9PSED</name>
<proteinExistence type="predicted"/>
<accession>A0A7S9QBC8</accession>
<organism evidence="1 2">
    <name type="scientific">Pseudomonas fulva</name>
    <dbReference type="NCBI Taxonomy" id="47880"/>
    <lineage>
        <taxon>Bacteria</taxon>
        <taxon>Pseudomonadati</taxon>
        <taxon>Pseudomonadota</taxon>
        <taxon>Gammaproteobacteria</taxon>
        <taxon>Pseudomonadales</taxon>
        <taxon>Pseudomonadaceae</taxon>
        <taxon>Pseudomonas</taxon>
    </lineage>
</organism>
<evidence type="ECO:0000313" key="1">
    <source>
        <dbReference type="EMBL" id="QPH51966.1"/>
    </source>
</evidence>
<dbReference type="Proteomes" id="UP000594430">
    <property type="component" value="Plasmid pVIM-24-ZDHY414"/>
</dbReference>
<dbReference type="RefSeq" id="WP_139813975.1">
    <property type="nucleotide sequence ID" value="NZ_CP064945.1"/>
</dbReference>
<geneLocation type="plasmid" evidence="1 2">
    <name>pVIM-24-ZDHY414</name>
</geneLocation>
<reference evidence="1 2" key="1">
    <citation type="submission" date="2020-11" db="EMBL/GenBank/DDBJ databases">
        <title>Pseudomonas fulva producing VIM-24.</title>
        <authorList>
            <person name="Liu S."/>
        </authorList>
    </citation>
    <scope>NUCLEOTIDE SEQUENCE [LARGE SCALE GENOMIC DNA]</scope>
    <source>
        <strain evidence="1 2">ZDHY414</strain>
        <plasmid evidence="1 2">pVIM-24-ZDHY414</plasmid>
    </source>
</reference>
<dbReference type="EMBL" id="CP064948">
    <property type="protein sequence ID" value="QPH51966.1"/>
    <property type="molecule type" value="Genomic_DNA"/>
</dbReference>
<dbReference type="AlphaFoldDB" id="A0A7S9QBC8"/>
<evidence type="ECO:0000313" key="2">
    <source>
        <dbReference type="Proteomes" id="UP000594430"/>
    </source>
</evidence>